<proteinExistence type="predicted"/>
<feature type="compositionally biased region" description="Polar residues" evidence="1">
    <location>
        <begin position="87"/>
        <end position="96"/>
    </location>
</feature>
<sequence>MAEGAEPSDTVAQRILYSGLPNQCRKCRRFGHHARACTINRSKPWEGAPVYPPHKHQGTRRKGVRGGGIPQPIQAQASKQLRTQNVRRNQAQTETIQHQKEDSKHSDHPAQLNIASTSTILPNAEASPRNRCLKATSRTSEADQDMADPTSPPGLNQVRPNTRVETRPAIVHPQAEQPNFGYRMATPHQTYLSAANANPFMALEALSPEAEGPKDAQGKLGEIWTFQASKKRSSRIVSPRQTLLQSPAPASIQDLTLGSGRKRTRSEVHSSFFTSLGIPVPPGQEHARAIVWPVLSRERNNQKEILVNVKSNDSPSLPLHLSCIGTPEEEWTPASALADLTRNVEAELEGKILRFSLNLKGRLALEWSWQKDHV</sequence>
<feature type="compositionally biased region" description="Basic residues" evidence="1">
    <location>
        <begin position="53"/>
        <end position="64"/>
    </location>
</feature>
<feature type="region of interest" description="Disordered" evidence="1">
    <location>
        <begin position="122"/>
        <end position="160"/>
    </location>
</feature>
<evidence type="ECO:0000313" key="3">
    <source>
        <dbReference type="Proteomes" id="UP001497444"/>
    </source>
</evidence>
<evidence type="ECO:0000256" key="1">
    <source>
        <dbReference type="SAM" id="MobiDB-lite"/>
    </source>
</evidence>
<organism evidence="2 3">
    <name type="scientific">Sphagnum jensenii</name>
    <dbReference type="NCBI Taxonomy" id="128206"/>
    <lineage>
        <taxon>Eukaryota</taxon>
        <taxon>Viridiplantae</taxon>
        <taxon>Streptophyta</taxon>
        <taxon>Embryophyta</taxon>
        <taxon>Bryophyta</taxon>
        <taxon>Sphagnophytina</taxon>
        <taxon>Sphagnopsida</taxon>
        <taxon>Sphagnales</taxon>
        <taxon>Sphagnaceae</taxon>
        <taxon>Sphagnum</taxon>
    </lineage>
</organism>
<feature type="region of interest" description="Disordered" evidence="1">
    <location>
        <begin position="43"/>
        <end position="71"/>
    </location>
</feature>
<gene>
    <name evidence="2" type="ORF">CSSPJE1EN1_LOCUS8631</name>
</gene>
<feature type="compositionally biased region" description="Basic and acidic residues" evidence="1">
    <location>
        <begin position="97"/>
        <end position="108"/>
    </location>
</feature>
<evidence type="ECO:0008006" key="4">
    <source>
        <dbReference type="Google" id="ProtNLM"/>
    </source>
</evidence>
<evidence type="ECO:0000313" key="2">
    <source>
        <dbReference type="EMBL" id="CAK9263153.1"/>
    </source>
</evidence>
<dbReference type="EMBL" id="OZ020110">
    <property type="protein sequence ID" value="CAK9263153.1"/>
    <property type="molecule type" value="Genomic_DNA"/>
</dbReference>
<dbReference type="Proteomes" id="UP001497444">
    <property type="component" value="Chromosome 15"/>
</dbReference>
<keyword evidence="3" id="KW-1185">Reference proteome</keyword>
<name>A0ABP0W8M0_9BRYO</name>
<reference evidence="2" key="1">
    <citation type="submission" date="2024-02" db="EMBL/GenBank/DDBJ databases">
        <authorList>
            <consortium name="ELIXIR-Norway"/>
            <consortium name="Elixir Norway"/>
        </authorList>
    </citation>
    <scope>NUCLEOTIDE SEQUENCE</scope>
</reference>
<accession>A0ABP0W8M0</accession>
<feature type="region of interest" description="Disordered" evidence="1">
    <location>
        <begin position="87"/>
        <end position="109"/>
    </location>
</feature>
<protein>
    <recommendedName>
        <fullName evidence="4">CCHC-type domain-containing protein</fullName>
    </recommendedName>
</protein>